<accession>A0A0L6UQ76</accession>
<proteinExistence type="predicted"/>
<reference evidence="2 3" key="1">
    <citation type="submission" date="2015-08" db="EMBL/GenBank/DDBJ databases">
        <title>Next Generation Sequencing and Analysis of the Genome of Puccinia sorghi L Schw, the Causal Agent of Maize Common Rust.</title>
        <authorList>
            <person name="Rochi L."/>
            <person name="Burguener G."/>
            <person name="Darino M."/>
            <person name="Turjanski A."/>
            <person name="Kreff E."/>
            <person name="Dieguez M.J."/>
            <person name="Sacco F."/>
        </authorList>
    </citation>
    <scope>NUCLEOTIDE SEQUENCE [LARGE SCALE GENOMIC DNA]</scope>
    <source>
        <strain evidence="2 3">RO10H11247</strain>
    </source>
</reference>
<dbReference type="Proteomes" id="UP000037035">
    <property type="component" value="Unassembled WGS sequence"/>
</dbReference>
<evidence type="ECO:0000313" key="3">
    <source>
        <dbReference type="Proteomes" id="UP000037035"/>
    </source>
</evidence>
<keyword evidence="1" id="KW-0472">Membrane</keyword>
<evidence type="ECO:0000313" key="2">
    <source>
        <dbReference type="EMBL" id="KNZ50367.1"/>
    </source>
</evidence>
<name>A0A0L6UQ76_9BASI</name>
<feature type="transmembrane region" description="Helical" evidence="1">
    <location>
        <begin position="364"/>
        <end position="382"/>
    </location>
</feature>
<dbReference type="AlphaFoldDB" id="A0A0L6UQ76"/>
<gene>
    <name evidence="2" type="ORF">VP01_4462g1</name>
</gene>
<dbReference type="VEuPathDB" id="FungiDB:VP01_4462g1"/>
<dbReference type="EMBL" id="LAVV01009571">
    <property type="protein sequence ID" value="KNZ50367.1"/>
    <property type="molecule type" value="Genomic_DNA"/>
</dbReference>
<comment type="caution">
    <text evidence="2">The sequence shown here is derived from an EMBL/GenBank/DDBJ whole genome shotgun (WGS) entry which is preliminary data.</text>
</comment>
<keyword evidence="3" id="KW-1185">Reference proteome</keyword>
<sequence length="414" mass="47115">MYLTELELKMFKENTYNSLQAIQKVLIKPTFNTLTTKPMEITLQWNMPGNVGWPSDKCACYLANMRGLTWDPPDLAPLVRRACSNLAFIQTPPVFMCICFGTVTVHHSLVESLLERGLSNHRSFLGVSACQLQACEGVEPPIPLGNWQAAGLKTHTQQGVWVAEIKRGCTMKLSFHPPFPRGRKLIFSDISLKIHTCITTNPLHPPHLGVGSHPLFPTPTPLNPSQPPKPSHLKAKRSINTSATPIAATTLKIKMKMKMKIEMSKNKKNKMKMKKKTMEIMMNKKKLNQNHLFSCIFPSEENMLLEIKRFSWEHGYVIVICCSEKGKRKFFKCYIHVSIFFSEIFNSLGIMGGNKEKNARVTPYIFYSLFFFSIFFPISHTTGHKSQHMMEETDPQLTLTPHHAKFDVKTCQVT</sequence>
<keyword evidence="1" id="KW-0812">Transmembrane</keyword>
<keyword evidence="1" id="KW-1133">Transmembrane helix</keyword>
<protein>
    <submittedName>
        <fullName evidence="2">Uncharacterized protein</fullName>
    </submittedName>
</protein>
<evidence type="ECO:0000256" key="1">
    <source>
        <dbReference type="SAM" id="Phobius"/>
    </source>
</evidence>
<organism evidence="2 3">
    <name type="scientific">Puccinia sorghi</name>
    <dbReference type="NCBI Taxonomy" id="27349"/>
    <lineage>
        <taxon>Eukaryota</taxon>
        <taxon>Fungi</taxon>
        <taxon>Dikarya</taxon>
        <taxon>Basidiomycota</taxon>
        <taxon>Pucciniomycotina</taxon>
        <taxon>Pucciniomycetes</taxon>
        <taxon>Pucciniales</taxon>
        <taxon>Pucciniaceae</taxon>
        <taxon>Puccinia</taxon>
    </lineage>
</organism>